<dbReference type="EMBL" id="JACJIJ010000002">
    <property type="protein sequence ID" value="MBA9054243.1"/>
    <property type="molecule type" value="Genomic_DNA"/>
</dbReference>
<reference evidence="3 4" key="1">
    <citation type="submission" date="2020-08" db="EMBL/GenBank/DDBJ databases">
        <title>Sequencing the genomes of 1000 actinobacteria strains.</title>
        <authorList>
            <person name="Klenk H.-P."/>
        </authorList>
    </citation>
    <scope>NUCLEOTIDE SEQUENCE [LARGE SCALE GENOMIC DNA]</scope>
    <source>
        <strain evidence="3 4">DSM 41827</strain>
    </source>
</reference>
<protein>
    <recommendedName>
        <fullName evidence="5">Secreted protein</fullName>
    </recommendedName>
</protein>
<keyword evidence="4" id="KW-1185">Reference proteome</keyword>
<feature type="signal peptide" evidence="2">
    <location>
        <begin position="1"/>
        <end position="30"/>
    </location>
</feature>
<dbReference type="GeneID" id="93981975"/>
<feature type="region of interest" description="Disordered" evidence="1">
    <location>
        <begin position="28"/>
        <end position="118"/>
    </location>
</feature>
<feature type="chain" id="PRO_5031518311" description="Secreted protein" evidence="2">
    <location>
        <begin position="31"/>
        <end position="207"/>
    </location>
</feature>
<evidence type="ECO:0000313" key="4">
    <source>
        <dbReference type="Proteomes" id="UP000577386"/>
    </source>
</evidence>
<proteinExistence type="predicted"/>
<dbReference type="AlphaFoldDB" id="A0A7W3NPB3"/>
<dbReference type="Proteomes" id="UP000577386">
    <property type="component" value="Unassembled WGS sequence"/>
</dbReference>
<feature type="compositionally biased region" description="Low complexity" evidence="1">
    <location>
        <begin position="78"/>
        <end position="92"/>
    </location>
</feature>
<organism evidence="3 4">
    <name type="scientific">Streptomyces murinus</name>
    <dbReference type="NCBI Taxonomy" id="33900"/>
    <lineage>
        <taxon>Bacteria</taxon>
        <taxon>Bacillati</taxon>
        <taxon>Actinomycetota</taxon>
        <taxon>Actinomycetes</taxon>
        <taxon>Kitasatosporales</taxon>
        <taxon>Streptomycetaceae</taxon>
        <taxon>Streptomyces</taxon>
    </lineage>
</organism>
<evidence type="ECO:0000313" key="3">
    <source>
        <dbReference type="EMBL" id="MBA9054243.1"/>
    </source>
</evidence>
<sequence>MPTRTRALKFTAVLTFVVLSLTGFSRGGHASHGHSYGHSHGSGGGGGCSSSHQDHDTSSSSSSSSTSGGGSYDDTGDDSYVSGGTASTSTTGATGGTYRHRPTHDTTPSASSGGGSGLQDGRVTLISCASAKKPYATVELTNPNGRKATFGVEVSFQDRDDTELDFNYKDVTVPANGTVRAEIAYDAGYSPDLPDHCEVEPRADVEG</sequence>
<evidence type="ECO:0000256" key="2">
    <source>
        <dbReference type="SAM" id="SignalP"/>
    </source>
</evidence>
<evidence type="ECO:0008006" key="5">
    <source>
        <dbReference type="Google" id="ProtNLM"/>
    </source>
</evidence>
<gene>
    <name evidence="3" type="ORF">HDA42_003421</name>
</gene>
<accession>A0A7W3NPB3</accession>
<dbReference type="RefSeq" id="WP_182775941.1">
    <property type="nucleotide sequence ID" value="NZ_CP046623.1"/>
</dbReference>
<evidence type="ECO:0000256" key="1">
    <source>
        <dbReference type="SAM" id="MobiDB-lite"/>
    </source>
</evidence>
<name>A0A7W3NPB3_STRMR</name>
<comment type="caution">
    <text evidence="3">The sequence shown here is derived from an EMBL/GenBank/DDBJ whole genome shotgun (WGS) entry which is preliminary data.</text>
</comment>
<keyword evidence="2" id="KW-0732">Signal</keyword>